<comment type="caution">
    <text evidence="1">The sequence shown here is derived from an EMBL/GenBank/DDBJ whole genome shotgun (WGS) entry which is preliminary data.</text>
</comment>
<accession>W9GYQ5</accession>
<sequence>MTIALAKLVAEATDHDDAERVARQIGESLPALVEHLIRNDPPH</sequence>
<evidence type="ECO:0000313" key="1">
    <source>
        <dbReference type="EMBL" id="EWY38954.1"/>
    </source>
</evidence>
<organism evidence="1 2">
    <name type="scientific">Skermanella stibiiresistens SB22</name>
    <dbReference type="NCBI Taxonomy" id="1385369"/>
    <lineage>
        <taxon>Bacteria</taxon>
        <taxon>Pseudomonadati</taxon>
        <taxon>Pseudomonadota</taxon>
        <taxon>Alphaproteobacteria</taxon>
        <taxon>Rhodospirillales</taxon>
        <taxon>Azospirillaceae</taxon>
        <taxon>Skermanella</taxon>
    </lineage>
</organism>
<name>W9GYQ5_9PROT</name>
<dbReference type="EMBL" id="AVFL01000015">
    <property type="protein sequence ID" value="EWY38954.1"/>
    <property type="molecule type" value="Genomic_DNA"/>
</dbReference>
<evidence type="ECO:0000313" key="2">
    <source>
        <dbReference type="Proteomes" id="UP000019486"/>
    </source>
</evidence>
<reference evidence="1 2" key="1">
    <citation type="submission" date="2013-08" db="EMBL/GenBank/DDBJ databases">
        <title>The genome sequence of Skermanella stibiiresistens.</title>
        <authorList>
            <person name="Zhu W."/>
            <person name="Wang G."/>
        </authorList>
    </citation>
    <scope>NUCLEOTIDE SEQUENCE [LARGE SCALE GENOMIC DNA]</scope>
    <source>
        <strain evidence="1 2">SB22</strain>
    </source>
</reference>
<proteinExistence type="predicted"/>
<gene>
    <name evidence="1" type="ORF">N825_10300</name>
</gene>
<dbReference type="AlphaFoldDB" id="W9GYQ5"/>
<keyword evidence="2" id="KW-1185">Reference proteome</keyword>
<protein>
    <submittedName>
        <fullName evidence="1">Uncharacterized protein</fullName>
    </submittedName>
</protein>
<dbReference type="Proteomes" id="UP000019486">
    <property type="component" value="Unassembled WGS sequence"/>
</dbReference>
<dbReference type="STRING" id="1385369.N825_10300"/>